<proteinExistence type="predicted"/>
<dbReference type="Proteomes" id="UP000308836">
    <property type="component" value="Unassembled WGS sequence"/>
</dbReference>
<reference evidence="1" key="1">
    <citation type="submission" date="2019-04" db="EMBL/GenBank/DDBJ databases">
        <title>Microbes associate with the intestines of laboratory mice.</title>
        <authorList>
            <person name="Navarre W."/>
            <person name="Wong E."/>
            <person name="Huang K."/>
            <person name="Tropini C."/>
            <person name="Ng K."/>
            <person name="Yu B."/>
        </authorList>
    </citation>
    <scope>NUCLEOTIDE SEQUENCE</scope>
    <source>
        <strain evidence="1">NM09_H32</strain>
    </source>
</reference>
<organism evidence="1 2">
    <name type="scientific">Dubosiella muris</name>
    <dbReference type="NCBI Taxonomy" id="3038133"/>
    <lineage>
        <taxon>Bacteria</taxon>
        <taxon>Bacillati</taxon>
        <taxon>Bacillota</taxon>
        <taxon>Erysipelotrichia</taxon>
        <taxon>Erysipelotrichales</taxon>
        <taxon>Erysipelotrichaceae</taxon>
        <taxon>Dubosiella</taxon>
    </lineage>
</organism>
<accession>A0AC61R737</accession>
<sequence length="123" mass="14854">MNEFNAIWEIEERLSTLPRGYISQKRIGGKTRYYLQWKENGKVKSQYIPLELLEETKAQIEERRRLQEQMKEWKVKNGKERFFETNVVICDELDAMIRSVYGLKKCEMYDRILSYQAQPAMCF</sequence>
<dbReference type="EMBL" id="SRYG01000014">
    <property type="protein sequence ID" value="TGY65663.1"/>
    <property type="molecule type" value="Genomic_DNA"/>
</dbReference>
<comment type="caution">
    <text evidence="1">The sequence shown here is derived from an EMBL/GenBank/DDBJ whole genome shotgun (WGS) entry which is preliminary data.</text>
</comment>
<name>A0AC61R737_9FIRM</name>
<evidence type="ECO:0000313" key="2">
    <source>
        <dbReference type="Proteomes" id="UP000308836"/>
    </source>
</evidence>
<gene>
    <name evidence="1" type="ORF">E5336_07480</name>
</gene>
<keyword evidence="2" id="KW-1185">Reference proteome</keyword>
<protein>
    <submittedName>
        <fullName evidence="1">Uncharacterized protein</fullName>
    </submittedName>
</protein>
<evidence type="ECO:0000313" key="1">
    <source>
        <dbReference type="EMBL" id="TGY65663.1"/>
    </source>
</evidence>